<dbReference type="Proteomes" id="UP001515480">
    <property type="component" value="Unassembled WGS sequence"/>
</dbReference>
<dbReference type="SUPFAM" id="SSF54001">
    <property type="entry name" value="Cysteine proteinases"/>
    <property type="match status" value="1"/>
</dbReference>
<dbReference type="PROSITE" id="PS50203">
    <property type="entry name" value="CALPAIN_CAT"/>
    <property type="match status" value="1"/>
</dbReference>
<name>A0AB34J4I2_PRYPA</name>
<dbReference type="AlphaFoldDB" id="A0AB34J4I2"/>
<keyword evidence="2" id="KW-0175">Coiled coil</keyword>
<dbReference type="GO" id="GO:0004198">
    <property type="term" value="F:calcium-dependent cysteine-type endopeptidase activity"/>
    <property type="evidence" value="ECO:0007669"/>
    <property type="project" value="InterPro"/>
</dbReference>
<organism evidence="4 5">
    <name type="scientific">Prymnesium parvum</name>
    <name type="common">Toxic golden alga</name>
    <dbReference type="NCBI Taxonomy" id="97485"/>
    <lineage>
        <taxon>Eukaryota</taxon>
        <taxon>Haptista</taxon>
        <taxon>Haptophyta</taxon>
        <taxon>Prymnesiophyceae</taxon>
        <taxon>Prymnesiales</taxon>
        <taxon>Prymnesiaceae</taxon>
        <taxon>Prymnesium</taxon>
    </lineage>
</organism>
<dbReference type="InterPro" id="IPR053033">
    <property type="entry name" value="Androglobin-like"/>
</dbReference>
<gene>
    <name evidence="4" type="ORF">AB1Y20_006216</name>
</gene>
<accession>A0AB34J4I2</accession>
<evidence type="ECO:0000259" key="3">
    <source>
        <dbReference type="PROSITE" id="PS50203"/>
    </source>
</evidence>
<dbReference type="InterPro" id="IPR054096">
    <property type="entry name" value="FAP42-like_B2"/>
</dbReference>
<feature type="domain" description="Calpain catalytic" evidence="3">
    <location>
        <begin position="149"/>
        <end position="402"/>
    </location>
</feature>
<feature type="coiled-coil region" evidence="2">
    <location>
        <begin position="878"/>
        <end position="912"/>
    </location>
</feature>
<dbReference type="SMART" id="SM00230">
    <property type="entry name" value="CysPc"/>
    <property type="match status" value="1"/>
</dbReference>
<dbReference type="EMBL" id="JBGBPQ010000014">
    <property type="protein sequence ID" value="KAL1511416.1"/>
    <property type="molecule type" value="Genomic_DNA"/>
</dbReference>
<dbReference type="PANTHER" id="PTHR46298">
    <property type="entry name" value="ANDROGLOBIN"/>
    <property type="match status" value="1"/>
</dbReference>
<reference evidence="4 5" key="1">
    <citation type="journal article" date="2024" name="Science">
        <title>Giant polyketide synthase enzymes in the biosynthesis of giant marine polyether toxins.</title>
        <authorList>
            <person name="Fallon T.R."/>
            <person name="Shende V.V."/>
            <person name="Wierzbicki I.H."/>
            <person name="Pendleton A.L."/>
            <person name="Watervoot N.F."/>
            <person name="Auber R.P."/>
            <person name="Gonzalez D.J."/>
            <person name="Wisecaver J.H."/>
            <person name="Moore B.S."/>
        </authorList>
    </citation>
    <scope>NUCLEOTIDE SEQUENCE [LARGE SCALE GENOMIC DNA]</scope>
    <source>
        <strain evidence="4 5">12B1</strain>
    </source>
</reference>
<dbReference type="Pfam" id="PF00648">
    <property type="entry name" value="Peptidase_C2"/>
    <property type="match status" value="1"/>
</dbReference>
<dbReference type="Pfam" id="PF22071">
    <property type="entry name" value="FAP42_B2"/>
    <property type="match status" value="1"/>
</dbReference>
<comment type="caution">
    <text evidence="4">The sequence shown here is derived from an EMBL/GenBank/DDBJ whole genome shotgun (WGS) entry which is preliminary data.</text>
</comment>
<dbReference type="GO" id="GO:0006508">
    <property type="term" value="P:proteolysis"/>
    <property type="evidence" value="ECO:0007669"/>
    <property type="project" value="InterPro"/>
</dbReference>
<evidence type="ECO:0000313" key="5">
    <source>
        <dbReference type="Proteomes" id="UP001515480"/>
    </source>
</evidence>
<sequence length="967" mass="103916">MAPKKKEEPLVTDRPFPGVPYPFPEWKDERLLALDLEGMAPPQDDLSAALPSPLAEVAAEWKRPAEFAGTTDGSAPLCVSALKVPSLPTITANASAGKGKPIAMNAAMATSTKSLPPPEALSRELPHPLSEVWATEDDEEREACRCVQWLTSCLQLIVMQADHIEAGAFLWDLIYPKNPESGLPFVTKGGKYAVKLWDQGCWRIVAVDDRMPFTASGRPLFPSSRSPSELWPLLLAKAVYKLSAEGGGHLTQDLSVLLRLTGWFPHTYPISDALPSGAAWETLQANLAPSDCALALLLPTSSEADDALAAVGLRRGPLLAVRDVREVGGERFVRLESQLVQWTGAYRDTDEENWSLELAEALGWKRLQRLRLRGAGRALHDFWIRMDSLNAHFAHVLVLHRPKKLPLSTLYISSATGSGSPPAVLYVPSDEGGSEEVLLCAQVTAMSPPVEGTAALGRCVLSLAADDWKASAEHPTLLSLPIDRVACVPLTLTRGQPYAISLRSVVPEDDESPPPPEGAEPAHCVWSVTAASAGRVHIGLASDMYRDKLGLQVSTIEGTLPAVAAAAWTLGVAVSLKPSADTQLSATVRLKDAAVAACARLHLVDEETQKVTKWDLLTTGELQLAASPRGYTLLVDYKCAEELGPSSWSLEVPRRTASQVALAALPAKGQTLTDKYNPNESYRLCRLVLGTTAKCSASLHVNCTKGGIPFPATLSFRAYAVPRAPDANEPRQTEVARAEGLSCATLMNLGLDVNPKLQTMVECSITRLSALELEVPSRRKKTTPTKGGAAEHDEDEITWSVTVSSTAPMPVTIAQDATESQALQALVASWEQGNAGRAAKAKLARQNYLSAVSAGKAGEDSPDATVYIKSAEVRVLEAEERNVMRQQLEREIASLKSARESALEQRKAQKQQNSSAASCKVKSTMAARSQTKEAHAAVLAETANLMATYAPVPEPVVDDPKARKGKK</sequence>
<dbReference type="InterPro" id="IPR001300">
    <property type="entry name" value="Peptidase_C2_calpain_cat"/>
</dbReference>
<proteinExistence type="predicted"/>
<dbReference type="InterPro" id="IPR038765">
    <property type="entry name" value="Papain-like_cys_pep_sf"/>
</dbReference>
<protein>
    <recommendedName>
        <fullName evidence="3">Calpain catalytic domain-containing protein</fullName>
    </recommendedName>
</protein>
<dbReference type="PANTHER" id="PTHR46298:SF1">
    <property type="entry name" value="ANDROGLOBIN"/>
    <property type="match status" value="1"/>
</dbReference>
<evidence type="ECO:0000313" key="4">
    <source>
        <dbReference type="EMBL" id="KAL1511416.1"/>
    </source>
</evidence>
<evidence type="ECO:0000256" key="1">
    <source>
        <dbReference type="PROSITE-ProRule" id="PRU00239"/>
    </source>
</evidence>
<comment type="caution">
    <text evidence="1">Lacks conserved residue(s) required for the propagation of feature annotation.</text>
</comment>
<keyword evidence="5" id="KW-1185">Reference proteome</keyword>
<evidence type="ECO:0000256" key="2">
    <source>
        <dbReference type="SAM" id="Coils"/>
    </source>
</evidence>